<comment type="caution">
    <text evidence="2">The sequence shown here is derived from an EMBL/GenBank/DDBJ whole genome shotgun (WGS) entry which is preliminary data.</text>
</comment>
<dbReference type="EMBL" id="QNBC01000047">
    <property type="protein sequence ID" value="RKX66333.1"/>
    <property type="molecule type" value="Genomic_DNA"/>
</dbReference>
<accession>A0A660SAC6</accession>
<dbReference type="AlphaFoldDB" id="A0A660SAC6"/>
<organism evidence="2 3">
    <name type="scientific">candidate division TA06 bacterium</name>
    <dbReference type="NCBI Taxonomy" id="2250710"/>
    <lineage>
        <taxon>Bacteria</taxon>
        <taxon>Bacteria division TA06</taxon>
    </lineage>
</organism>
<feature type="domain" description="DUF3857" evidence="1">
    <location>
        <begin position="61"/>
        <end position="226"/>
    </location>
</feature>
<protein>
    <recommendedName>
        <fullName evidence="1">DUF3857 domain-containing protein</fullName>
    </recommendedName>
</protein>
<dbReference type="Proteomes" id="UP000282321">
    <property type="component" value="Unassembled WGS sequence"/>
</dbReference>
<evidence type="ECO:0000313" key="3">
    <source>
        <dbReference type="Proteomes" id="UP000282321"/>
    </source>
</evidence>
<evidence type="ECO:0000313" key="2">
    <source>
        <dbReference type="EMBL" id="RKX66333.1"/>
    </source>
</evidence>
<dbReference type="InterPro" id="IPR024618">
    <property type="entry name" value="DUF3857"/>
</dbReference>
<dbReference type="Gene3D" id="2.60.40.3140">
    <property type="match status" value="1"/>
</dbReference>
<gene>
    <name evidence="2" type="ORF">DRP44_04365</name>
</gene>
<reference evidence="2 3" key="1">
    <citation type="submission" date="2018-06" db="EMBL/GenBank/DDBJ databases">
        <title>Extensive metabolic versatility and redundancy in microbially diverse, dynamic hydrothermal sediments.</title>
        <authorList>
            <person name="Dombrowski N."/>
            <person name="Teske A."/>
            <person name="Baker B.J."/>
        </authorList>
    </citation>
    <scope>NUCLEOTIDE SEQUENCE [LARGE SCALE GENOMIC DNA]</scope>
    <source>
        <strain evidence="2">B35_G9</strain>
    </source>
</reference>
<name>A0A660SAC6_UNCT6</name>
<dbReference type="Gene3D" id="3.10.620.30">
    <property type="match status" value="1"/>
</dbReference>
<proteinExistence type="predicted"/>
<evidence type="ECO:0000259" key="1">
    <source>
        <dbReference type="Pfam" id="PF12969"/>
    </source>
</evidence>
<sequence>MMKAKNTIWLFCIAIFAFISLNASVSKKDREIYNSSIDLSKYPNSSAIVLYDYTKIVISKDMSYRKTRRVVTKVLNYKGKKESSEKRIYFDGRYEDVSIDRSITAKKVNNKYKIIPTDKNAIRILDAPNEAGFMDYAVHKMEVVAFSNVEEGNIVDLTYSIGNDRKHPFSEKVFFGYKEPIFKMHYEIILPRSMNIKFNKVKGVKFSDKIVGNKRVLTWDAKELPQIIKEGNMPERDLIVPTLYYSIYSGWNQFKDNLLEQYNENITITPKVKSLVNNIVSKDDDGMKKVEKTAEYIARRIANKNVKSLEDFTISPVDEIISSGYAASFDRIALFLSMMKAEGLDGYPVAVGPELLYWDNEKEFVQTKDFTKIIAMVKINGKEYYVDPSNEFYPIGYTGDENRIGMAIKPGEVKFTPIINKEKFQNREMVNYTIGISKNGTAKISEQHTYWGNEAVKMRSKYKYMTPVQKMQDYQKILGNISENVVPISESLSIDLSYPVKISYKYSYTNFAMKEGSFVYFDIPSYLIPFRLNKPPQKRQYPFVSSVNDDILYDIKINYPVSLKSVIIPPDVNLKGDVFDVHRTVQMGKGELIVKDEVIKKYGIVKKLDYKTFYGKIMKLSHPKYYKVLLKKKKFLGIF</sequence>
<dbReference type="Pfam" id="PF12969">
    <property type="entry name" value="DUF3857"/>
    <property type="match status" value="1"/>
</dbReference>